<evidence type="ECO:0000259" key="6">
    <source>
        <dbReference type="Pfam" id="PF07687"/>
    </source>
</evidence>
<dbReference type="InterPro" id="IPR011650">
    <property type="entry name" value="Peptidase_M20_dimer"/>
</dbReference>
<dbReference type="OrthoDB" id="9792335at2"/>
<evidence type="ECO:0000256" key="5">
    <source>
        <dbReference type="ARBA" id="ARBA00023285"/>
    </source>
</evidence>
<evidence type="ECO:0000313" key="7">
    <source>
        <dbReference type="EMBL" id="OHX66302.1"/>
    </source>
</evidence>
<evidence type="ECO:0000256" key="3">
    <source>
        <dbReference type="ARBA" id="ARBA00022801"/>
    </source>
</evidence>
<feature type="domain" description="Peptidase M20 dimerisation" evidence="6">
    <location>
        <begin position="168"/>
        <end position="266"/>
    </location>
</feature>
<dbReference type="CDD" id="cd05651">
    <property type="entry name" value="M20_ArgE_DapE-like"/>
    <property type="match status" value="1"/>
</dbReference>
<dbReference type="InterPro" id="IPR002933">
    <property type="entry name" value="Peptidase_M20"/>
</dbReference>
<keyword evidence="8" id="KW-1185">Reference proteome</keyword>
<dbReference type="InterPro" id="IPR050072">
    <property type="entry name" value="Peptidase_M20A"/>
</dbReference>
<organism evidence="7 8">
    <name type="scientific">Flammeovirga pacifica</name>
    <dbReference type="NCBI Taxonomy" id="915059"/>
    <lineage>
        <taxon>Bacteria</taxon>
        <taxon>Pseudomonadati</taxon>
        <taxon>Bacteroidota</taxon>
        <taxon>Cytophagia</taxon>
        <taxon>Cytophagales</taxon>
        <taxon>Flammeovirgaceae</taxon>
        <taxon>Flammeovirga</taxon>
    </lineage>
</organism>
<dbReference type="GO" id="GO:0008777">
    <property type="term" value="F:acetylornithine deacetylase activity"/>
    <property type="evidence" value="ECO:0007669"/>
    <property type="project" value="TreeGrafter"/>
</dbReference>
<comment type="caution">
    <text evidence="7">The sequence shown here is derived from an EMBL/GenBank/DDBJ whole genome shotgun (WGS) entry which is preliminary data.</text>
</comment>
<dbReference type="GO" id="GO:0006526">
    <property type="term" value="P:L-arginine biosynthetic process"/>
    <property type="evidence" value="ECO:0007669"/>
    <property type="project" value="TreeGrafter"/>
</dbReference>
<dbReference type="AlphaFoldDB" id="A0A1S1YZ78"/>
<dbReference type="EMBL" id="JRYR02000001">
    <property type="protein sequence ID" value="OHX66302.1"/>
    <property type="molecule type" value="Genomic_DNA"/>
</dbReference>
<proteinExistence type="predicted"/>
<dbReference type="InterPro" id="IPR036264">
    <property type="entry name" value="Bact_exopeptidase_dim_dom"/>
</dbReference>
<dbReference type="Gene3D" id="3.30.70.360">
    <property type="match status" value="1"/>
</dbReference>
<dbReference type="PROSITE" id="PS00758">
    <property type="entry name" value="ARGE_DAPE_CPG2_1"/>
    <property type="match status" value="1"/>
</dbReference>
<evidence type="ECO:0000256" key="1">
    <source>
        <dbReference type="ARBA" id="ARBA00001947"/>
    </source>
</evidence>
<dbReference type="Proteomes" id="UP000179797">
    <property type="component" value="Unassembled WGS sequence"/>
</dbReference>
<dbReference type="InterPro" id="IPR001261">
    <property type="entry name" value="ArgE/DapE_CS"/>
</dbReference>
<dbReference type="SUPFAM" id="SSF55031">
    <property type="entry name" value="Bacterial exopeptidase dimerisation domain"/>
    <property type="match status" value="1"/>
</dbReference>
<protein>
    <submittedName>
        <fullName evidence="7">Acetylornithine deacetylase</fullName>
    </submittedName>
</protein>
<keyword evidence="5" id="KW-0170">Cobalt</keyword>
<dbReference type="SUPFAM" id="SSF53187">
    <property type="entry name" value="Zn-dependent exopeptidases"/>
    <property type="match status" value="1"/>
</dbReference>
<name>A0A1S1YZ78_FLAPC</name>
<dbReference type="Gene3D" id="3.40.630.10">
    <property type="entry name" value="Zn peptidases"/>
    <property type="match status" value="1"/>
</dbReference>
<evidence type="ECO:0000313" key="8">
    <source>
        <dbReference type="Proteomes" id="UP000179797"/>
    </source>
</evidence>
<dbReference type="RefSeq" id="WP_044224983.1">
    <property type="nucleotide sequence ID" value="NZ_JRYR02000001.1"/>
</dbReference>
<dbReference type="PANTHER" id="PTHR43808:SF31">
    <property type="entry name" value="N-ACETYL-L-CITRULLINE DEACETYLASE"/>
    <property type="match status" value="1"/>
</dbReference>
<dbReference type="Pfam" id="PF01546">
    <property type="entry name" value="Peptidase_M20"/>
    <property type="match status" value="1"/>
</dbReference>
<sequence length="360" mass="39920">MKHPELVEKATALLKQMIATESLSREEDDVAEIVARFFIENDVEVHQYKNNLWAQNKHYDEKKETILLNSHIDTVKPNKDWTLNPFDPKVIDDKLFGLGSNDAGGCLVSLIATFLYFHKREDLPFNLVICASAEEEVSGKEGIADVWDQLPNIDFAIVGEPTLMQMAVAEKGLMVLDCVAHGESGHAARNEGVNALYKAIKDIDWFRNYQFPKTSPTLGPIKMSVTVIEAGTQHNVVPSECKFVVDVRTTDAYSNLETLEIIKKEVGSTVTPRSTRLNPSGAPMDHPVIKAGLNLQKETYGSPTLSDQALMPIPSLKMGPGDSARSHTADEFIYLSEIEKGIEGYIKVLEGSIIIYSQSK</sequence>
<reference evidence="7 8" key="1">
    <citation type="journal article" date="2012" name="Int. J. Syst. Evol. Microbiol.">
        <title>Flammeovirga pacifica sp. nov., isolated from deep-sea sediment.</title>
        <authorList>
            <person name="Xu H."/>
            <person name="Fu Y."/>
            <person name="Yang N."/>
            <person name="Ding Z."/>
            <person name="Lai Q."/>
            <person name="Zeng R."/>
        </authorList>
    </citation>
    <scope>NUCLEOTIDE SEQUENCE [LARGE SCALE GENOMIC DNA]</scope>
    <source>
        <strain evidence="8">DSM 24597 / LMG 26175 / WPAGA1</strain>
    </source>
</reference>
<comment type="cofactor">
    <cofactor evidence="1">
        <name>Zn(2+)</name>
        <dbReference type="ChEBI" id="CHEBI:29105"/>
    </cofactor>
</comment>
<evidence type="ECO:0000256" key="4">
    <source>
        <dbReference type="ARBA" id="ARBA00022833"/>
    </source>
</evidence>
<keyword evidence="4" id="KW-0862">Zinc</keyword>
<dbReference type="STRING" id="915059.NH26_08020"/>
<keyword evidence="2" id="KW-0479">Metal-binding</keyword>
<keyword evidence="3" id="KW-0378">Hydrolase</keyword>
<evidence type="ECO:0000256" key="2">
    <source>
        <dbReference type="ARBA" id="ARBA00022723"/>
    </source>
</evidence>
<dbReference type="GO" id="GO:0046872">
    <property type="term" value="F:metal ion binding"/>
    <property type="evidence" value="ECO:0007669"/>
    <property type="project" value="UniProtKB-KW"/>
</dbReference>
<dbReference type="Pfam" id="PF07687">
    <property type="entry name" value="M20_dimer"/>
    <property type="match status" value="1"/>
</dbReference>
<accession>A0A1S1YZ78</accession>
<gene>
    <name evidence="7" type="ORF">NH26_08020</name>
</gene>
<dbReference type="PANTHER" id="PTHR43808">
    <property type="entry name" value="ACETYLORNITHINE DEACETYLASE"/>
    <property type="match status" value="1"/>
</dbReference>